<proteinExistence type="predicted"/>
<dbReference type="Proteomes" id="UP000028481">
    <property type="component" value="Chromosome"/>
</dbReference>
<keyword evidence="1" id="KW-1133">Transmembrane helix</keyword>
<dbReference type="eggNOG" id="COG0840">
    <property type="taxonomic scope" value="Bacteria"/>
</dbReference>
<dbReference type="RefSeq" id="WP_038061232.1">
    <property type="nucleotide sequence ID" value="NZ_CP008796.1"/>
</dbReference>
<accession>A0A075WSG6</accession>
<keyword evidence="1" id="KW-0472">Membrane</keyword>
<gene>
    <name evidence="2" type="ORF">HL41_02805</name>
</gene>
<keyword evidence="1" id="KW-0812">Transmembrane</keyword>
<name>A0A075WSG6_9BACT</name>
<sequence>MKKFENLSIKNKLLLLVFFSLFGYIIFFLLQSTYLKESILKEKKVELIQKGEMALSIVEYYYSLYKAGNLTEEEAKEGSRI</sequence>
<dbReference type="STRING" id="289377.HL41_02805"/>
<evidence type="ECO:0000256" key="1">
    <source>
        <dbReference type="SAM" id="Phobius"/>
    </source>
</evidence>
<evidence type="ECO:0000313" key="2">
    <source>
        <dbReference type="EMBL" id="AIH03806.1"/>
    </source>
</evidence>
<dbReference type="HOGENOM" id="CLU_2572742_0_0_0"/>
<organism evidence="2 3">
    <name type="scientific">Thermodesulfobacterium commune DSM 2178</name>
    <dbReference type="NCBI Taxonomy" id="289377"/>
    <lineage>
        <taxon>Bacteria</taxon>
        <taxon>Pseudomonadati</taxon>
        <taxon>Thermodesulfobacteriota</taxon>
        <taxon>Thermodesulfobacteria</taxon>
        <taxon>Thermodesulfobacteriales</taxon>
        <taxon>Thermodesulfobacteriaceae</taxon>
        <taxon>Thermodesulfobacterium</taxon>
    </lineage>
</organism>
<dbReference type="Gene3D" id="3.30.450.20">
    <property type="entry name" value="PAS domain"/>
    <property type="match status" value="1"/>
</dbReference>
<dbReference type="AlphaFoldDB" id="A0A075WSG6"/>
<dbReference type="EMBL" id="CP008796">
    <property type="protein sequence ID" value="AIH03806.1"/>
    <property type="molecule type" value="Genomic_DNA"/>
</dbReference>
<protein>
    <submittedName>
        <fullName evidence="2">Uncharacterized protein</fullName>
    </submittedName>
</protein>
<feature type="transmembrane region" description="Helical" evidence="1">
    <location>
        <begin position="12"/>
        <end position="30"/>
    </location>
</feature>
<evidence type="ECO:0000313" key="3">
    <source>
        <dbReference type="Proteomes" id="UP000028481"/>
    </source>
</evidence>
<dbReference type="PaxDb" id="289377-HL41_02805"/>
<reference evidence="2 3" key="1">
    <citation type="journal article" date="2015" name="Genome Announc.">
        <title>Genome Sequence of a Sulfate-Reducing Thermophilic Bacterium, Thermodesulfobacterium commune DSM 2178T (Phylum Thermodesulfobacteria).</title>
        <authorList>
            <person name="Bhatnagar S."/>
            <person name="Badger J.H."/>
            <person name="Madupu R."/>
            <person name="Khouri H.M."/>
            <person name="O'Connor E.M."/>
            <person name="Robb F.T."/>
            <person name="Ward N.L."/>
            <person name="Eisen J.A."/>
        </authorList>
    </citation>
    <scope>NUCLEOTIDE SEQUENCE [LARGE SCALE GENOMIC DNA]</scope>
    <source>
        <strain evidence="2 3">DSM 2178</strain>
    </source>
</reference>
<keyword evidence="3" id="KW-1185">Reference proteome</keyword>
<dbReference type="KEGG" id="tcm:HL41_02805"/>